<feature type="region of interest" description="Disordered" evidence="1">
    <location>
        <begin position="298"/>
        <end position="317"/>
    </location>
</feature>
<evidence type="ECO:0000313" key="4">
    <source>
        <dbReference type="EMBL" id="KHN45692.1"/>
    </source>
</evidence>
<evidence type="ECO:0000259" key="3">
    <source>
        <dbReference type="Pfam" id="PF11961"/>
    </source>
</evidence>
<proteinExistence type="predicted"/>
<reference evidence="4" key="1">
    <citation type="submission" date="2014-07" db="EMBL/GenBank/DDBJ databases">
        <title>Identification of a novel salt tolerance gene in wild soybean by whole-genome sequencing.</title>
        <authorList>
            <person name="Lam H.-M."/>
            <person name="Qi X."/>
            <person name="Li M.-W."/>
            <person name="Liu X."/>
            <person name="Xie M."/>
            <person name="Ni M."/>
            <person name="Xu X."/>
        </authorList>
    </citation>
    <scope>NUCLEOTIDE SEQUENCE [LARGE SCALE GENOMIC DNA]</scope>
    <source>
        <tissue evidence="4">Root</tissue>
    </source>
</reference>
<dbReference type="InterPro" id="IPR007700">
    <property type="entry name" value="DUF668"/>
</dbReference>
<feature type="domain" description="DUF3475" evidence="3">
    <location>
        <begin position="31"/>
        <end position="87"/>
    </location>
</feature>
<dbReference type="Gramene" id="XM_028327700.1">
    <property type="protein sequence ID" value="XP_028183501.1"/>
    <property type="gene ID" value="LOC114370379"/>
</dbReference>
<protein>
    <recommendedName>
        <fullName evidence="5">DUF668 domain-containing protein</fullName>
    </recommendedName>
</protein>
<dbReference type="Proteomes" id="UP000053555">
    <property type="component" value="Unassembled WGS sequence"/>
</dbReference>
<dbReference type="Gramene" id="XM_028327701.1">
    <property type="protein sequence ID" value="XP_028183502.1"/>
    <property type="gene ID" value="LOC114370379"/>
</dbReference>
<dbReference type="PANTHER" id="PTHR31371:SF4">
    <property type="entry name" value="DUF668 DOMAIN-CONTAINING PROTEIN"/>
    <property type="match status" value="1"/>
</dbReference>
<dbReference type="AlphaFoldDB" id="A0A0B2SN61"/>
<evidence type="ECO:0000256" key="1">
    <source>
        <dbReference type="SAM" id="MobiDB-lite"/>
    </source>
</evidence>
<accession>A0A0B2SN61</accession>
<name>A0A0B2SN61_GLYSO</name>
<organism evidence="4">
    <name type="scientific">Glycine soja</name>
    <name type="common">Wild soybean</name>
    <dbReference type="NCBI Taxonomy" id="3848"/>
    <lineage>
        <taxon>Eukaryota</taxon>
        <taxon>Viridiplantae</taxon>
        <taxon>Streptophyta</taxon>
        <taxon>Embryophyta</taxon>
        <taxon>Tracheophyta</taxon>
        <taxon>Spermatophyta</taxon>
        <taxon>Magnoliopsida</taxon>
        <taxon>eudicotyledons</taxon>
        <taxon>Gunneridae</taxon>
        <taxon>Pentapetalae</taxon>
        <taxon>rosids</taxon>
        <taxon>fabids</taxon>
        <taxon>Fabales</taxon>
        <taxon>Fabaceae</taxon>
        <taxon>Papilionoideae</taxon>
        <taxon>50 kb inversion clade</taxon>
        <taxon>NPAAA clade</taxon>
        <taxon>indigoferoid/millettioid clade</taxon>
        <taxon>Phaseoleae</taxon>
        <taxon>Glycine</taxon>
        <taxon>Glycine subgen. Soja</taxon>
    </lineage>
</organism>
<dbReference type="PANTHER" id="PTHR31371">
    <property type="entry name" value="BNAC09G50660D PROTEIN"/>
    <property type="match status" value="1"/>
</dbReference>
<sequence length="566" mass="64811">MGGETVKGTWLSALWSVSRKSASDGKEVIGVLAFEVAGLMSKVVNLWRSLSDREIMNTKAWIMKSVGVKMLVSDDDYFLMDLALSEILNNFESLAWSVARLSKKCKDPVYHGYEHFVDNPAQNYLQWSGWEYAWKKMERKVKKMDRFVACMSLLSQELEVLADREQTFRRMKANRELHGVKLLEFQKKVMWQRQQVKNLRDMAPWNRSYDYVVRLLARSLFTILERIIVVFGNSHIPIENQQNDSLSPPVTTNNNRLTRSHSFSTLRHTTSVHPSKTNSYGFCSQPIESKSVLNSGFEVDKSKSKSKKKKKEQQVLHSESKQFEHIVPFTGFMSVGNKSPFVQSCVPTKGGSMRLVDCHVKNNDNMKTVDKSSLICRTRIYLKLSMKGRLKPGPSTLGDAALALHYANVIVLIEKMVVSAPHLIDHETRDDLYNMLPTTIRTALRGKLKWYAKSQRATVHEASLAVEWSMVVAQILEWLAPLAHNMIKWHSERNFEREQCASKAKNVLLVHTLYFADQAKAEAAMVELLVGVHYVCRIDREAQEFAGSRALNGVRLRKNVLYNKYL</sequence>
<dbReference type="Gramene" id="XM_028327702.1">
    <property type="protein sequence ID" value="XP_028183503.1"/>
    <property type="gene ID" value="LOC114370379"/>
</dbReference>
<dbReference type="Pfam" id="PF05003">
    <property type="entry name" value="DUF668"/>
    <property type="match status" value="1"/>
</dbReference>
<dbReference type="Pfam" id="PF11961">
    <property type="entry name" value="DUF3475"/>
    <property type="match status" value="1"/>
</dbReference>
<evidence type="ECO:0000259" key="2">
    <source>
        <dbReference type="Pfam" id="PF05003"/>
    </source>
</evidence>
<evidence type="ECO:0008006" key="5">
    <source>
        <dbReference type="Google" id="ProtNLM"/>
    </source>
</evidence>
<feature type="domain" description="DUF668" evidence="2">
    <location>
        <begin position="396"/>
        <end position="488"/>
    </location>
</feature>
<dbReference type="InterPro" id="IPR021864">
    <property type="entry name" value="DUF3475"/>
</dbReference>
<dbReference type="EMBL" id="KN641978">
    <property type="protein sequence ID" value="KHN45692.1"/>
    <property type="molecule type" value="Genomic_DNA"/>
</dbReference>
<gene>
    <name evidence="4" type="ORF">glysoja_036841</name>
</gene>
<dbReference type="GO" id="GO:0045927">
    <property type="term" value="P:positive regulation of growth"/>
    <property type="evidence" value="ECO:0007669"/>
    <property type="project" value="InterPro"/>
</dbReference>